<evidence type="ECO:0000313" key="3">
    <source>
        <dbReference type="EMBL" id="KAA5531891.1"/>
    </source>
</evidence>
<feature type="coiled-coil region" evidence="1">
    <location>
        <begin position="54"/>
        <end position="110"/>
    </location>
</feature>
<sequence>MKKLILTTAFLLSILSVQAQEFFSDKRPVQSANQFTKKVNDISYDIDLIIKNNKEKLKQDLNEIDQKVESNQLTKVEADKLRNEKAEFYAKRIEEETKVQEDKIKVLINNKIEDNINFSTDMSTYQKQLVENKTLFVVDYNIGQSIMVVNGKTKQDIYNTKSAISSFGLSLGAKTRVGKETSPFFWKSIIEVTGQTFKFNDNKSFENVNNETVLVDIGFPVKKSTMYMTEFKLANYMEYDFSKHKVDEFGNKIIKSRRSFFVGAGGFIGFNGISRNIVYEQNGDKYRESTQAKFNSNRFIYGVGAYIGYKDISIKAEYNLNKVFKNSFADQNVLNVSVVFELL</sequence>
<dbReference type="RefSeq" id="WP_150014389.1">
    <property type="nucleotide sequence ID" value="NZ_VWSG01000014.1"/>
</dbReference>
<evidence type="ECO:0008006" key="5">
    <source>
        <dbReference type="Google" id="ProtNLM"/>
    </source>
</evidence>
<proteinExistence type="predicted"/>
<feature type="chain" id="PRO_5024390872" description="Outer membrane protein beta-barrel domain-containing protein" evidence="2">
    <location>
        <begin position="20"/>
        <end position="343"/>
    </location>
</feature>
<organism evidence="3 4">
    <name type="scientific">Paenimyroides baculatum</name>
    <dbReference type="NCBI Taxonomy" id="2608000"/>
    <lineage>
        <taxon>Bacteria</taxon>
        <taxon>Pseudomonadati</taxon>
        <taxon>Bacteroidota</taxon>
        <taxon>Flavobacteriia</taxon>
        <taxon>Flavobacteriales</taxon>
        <taxon>Flavobacteriaceae</taxon>
        <taxon>Paenimyroides</taxon>
    </lineage>
</organism>
<reference evidence="3 4" key="1">
    <citation type="submission" date="2019-09" db="EMBL/GenBank/DDBJ databases">
        <title>Genome sequence and assembly of Flavobacterium sp.</title>
        <authorList>
            <person name="Chhetri G."/>
        </authorList>
    </citation>
    <scope>NUCLEOTIDE SEQUENCE [LARGE SCALE GENOMIC DNA]</scope>
    <source>
        <strain evidence="3 4">SNL9</strain>
    </source>
</reference>
<dbReference type="AlphaFoldDB" id="A0A5M6CA90"/>
<feature type="signal peptide" evidence="2">
    <location>
        <begin position="1"/>
        <end position="19"/>
    </location>
</feature>
<dbReference type="Proteomes" id="UP000325141">
    <property type="component" value="Unassembled WGS sequence"/>
</dbReference>
<accession>A0A5M6CA90</accession>
<comment type="caution">
    <text evidence="3">The sequence shown here is derived from an EMBL/GenBank/DDBJ whole genome shotgun (WGS) entry which is preliminary data.</text>
</comment>
<name>A0A5M6CA90_9FLAO</name>
<protein>
    <recommendedName>
        <fullName evidence="5">Outer membrane protein beta-barrel domain-containing protein</fullName>
    </recommendedName>
</protein>
<gene>
    <name evidence="3" type="ORF">F0460_14210</name>
</gene>
<dbReference type="EMBL" id="VWSG01000014">
    <property type="protein sequence ID" value="KAA5531891.1"/>
    <property type="molecule type" value="Genomic_DNA"/>
</dbReference>
<keyword evidence="4" id="KW-1185">Reference proteome</keyword>
<evidence type="ECO:0000313" key="4">
    <source>
        <dbReference type="Proteomes" id="UP000325141"/>
    </source>
</evidence>
<evidence type="ECO:0000256" key="1">
    <source>
        <dbReference type="SAM" id="Coils"/>
    </source>
</evidence>
<keyword evidence="1" id="KW-0175">Coiled coil</keyword>
<evidence type="ECO:0000256" key="2">
    <source>
        <dbReference type="SAM" id="SignalP"/>
    </source>
</evidence>
<keyword evidence="2" id="KW-0732">Signal</keyword>